<dbReference type="Proteomes" id="UP000076532">
    <property type="component" value="Unassembled WGS sequence"/>
</dbReference>
<gene>
    <name evidence="1" type="ORF">FIBSPDRAFT_933566</name>
</gene>
<proteinExistence type="predicted"/>
<evidence type="ECO:0000313" key="2">
    <source>
        <dbReference type="Proteomes" id="UP000076532"/>
    </source>
</evidence>
<dbReference type="EMBL" id="KV417574">
    <property type="protein sequence ID" value="KZP18303.1"/>
    <property type="molecule type" value="Genomic_DNA"/>
</dbReference>
<sequence length="317" mass="35489">MRLEMKPWPDILGFSCKDWQTEDFYIIPVQPLGRHQGGNRRLGDRIINQESVARRVRIDTDKLSRNLHAVVFDCSNAVPLQIMSRGGAIGFNALGPADRNGGAKFQKLIVAWRSFTQLYTCNAWLEDSDITFRHGKYTINIVQLMAIGDPRGPYRRYQFSFFANGIKAYQGQGTRSLILKKVPPENQTHPSPSSSSFKLLQASSFKLQGTPLVAYFQSFLMFSRGTSCQLDSPGQPLRAQSFRNGTKLSKEAPQKDLKAGKKNSKTDEIWLDTDANPIDEEAGVYLLKSVETCKETLGAAEIRIFSDASFLIAPTDL</sequence>
<dbReference type="AlphaFoldDB" id="A0A166GYU3"/>
<name>A0A166GYU3_9AGAM</name>
<keyword evidence="2" id="KW-1185">Reference proteome</keyword>
<protein>
    <submittedName>
        <fullName evidence="1">Uncharacterized protein</fullName>
    </submittedName>
</protein>
<organism evidence="1 2">
    <name type="scientific">Athelia psychrophila</name>
    <dbReference type="NCBI Taxonomy" id="1759441"/>
    <lineage>
        <taxon>Eukaryota</taxon>
        <taxon>Fungi</taxon>
        <taxon>Dikarya</taxon>
        <taxon>Basidiomycota</taxon>
        <taxon>Agaricomycotina</taxon>
        <taxon>Agaricomycetes</taxon>
        <taxon>Agaricomycetidae</taxon>
        <taxon>Atheliales</taxon>
        <taxon>Atheliaceae</taxon>
        <taxon>Athelia</taxon>
    </lineage>
</organism>
<reference evidence="1 2" key="1">
    <citation type="journal article" date="2016" name="Mol. Biol. Evol.">
        <title>Comparative Genomics of Early-Diverging Mushroom-Forming Fungi Provides Insights into the Origins of Lignocellulose Decay Capabilities.</title>
        <authorList>
            <person name="Nagy L.G."/>
            <person name="Riley R."/>
            <person name="Tritt A."/>
            <person name="Adam C."/>
            <person name="Daum C."/>
            <person name="Floudas D."/>
            <person name="Sun H."/>
            <person name="Yadav J.S."/>
            <person name="Pangilinan J."/>
            <person name="Larsson K.H."/>
            <person name="Matsuura K."/>
            <person name="Barry K."/>
            <person name="Labutti K."/>
            <person name="Kuo R."/>
            <person name="Ohm R.A."/>
            <person name="Bhattacharya S.S."/>
            <person name="Shirouzu T."/>
            <person name="Yoshinaga Y."/>
            <person name="Martin F.M."/>
            <person name="Grigoriev I.V."/>
            <person name="Hibbett D.S."/>
        </authorList>
    </citation>
    <scope>NUCLEOTIDE SEQUENCE [LARGE SCALE GENOMIC DNA]</scope>
    <source>
        <strain evidence="1 2">CBS 109695</strain>
    </source>
</reference>
<evidence type="ECO:0000313" key="1">
    <source>
        <dbReference type="EMBL" id="KZP18303.1"/>
    </source>
</evidence>
<accession>A0A166GYU3</accession>